<protein>
    <submittedName>
        <fullName evidence="2 4">Uncharacterized protein</fullName>
    </submittedName>
</protein>
<keyword evidence="3" id="KW-1185">Reference proteome</keyword>
<organism evidence="4">
    <name type="scientific">Taenia asiatica</name>
    <name type="common">Asian tapeworm</name>
    <dbReference type="NCBI Taxonomy" id="60517"/>
    <lineage>
        <taxon>Eukaryota</taxon>
        <taxon>Metazoa</taxon>
        <taxon>Spiralia</taxon>
        <taxon>Lophotrochozoa</taxon>
        <taxon>Platyhelminthes</taxon>
        <taxon>Cestoda</taxon>
        <taxon>Eucestoda</taxon>
        <taxon>Cyclophyllidea</taxon>
        <taxon>Taeniidae</taxon>
        <taxon>Taenia</taxon>
    </lineage>
</organism>
<evidence type="ECO:0000313" key="4">
    <source>
        <dbReference type="WBParaSite" id="TASK_0000937301-mRNA-1"/>
    </source>
</evidence>
<dbReference type="WBParaSite" id="TASK_0000937301-mRNA-1">
    <property type="protein sequence ID" value="TASK_0000937301-mRNA-1"/>
    <property type="gene ID" value="TASK_0000937301"/>
</dbReference>
<feature type="region of interest" description="Disordered" evidence="1">
    <location>
        <begin position="74"/>
        <end position="95"/>
    </location>
</feature>
<feature type="compositionally biased region" description="Basic and acidic residues" evidence="1">
    <location>
        <begin position="170"/>
        <end position="179"/>
    </location>
</feature>
<dbReference type="AlphaFoldDB" id="A0A0R3WEV9"/>
<sequence length="204" mass="21570">MIQALEDKDDVLAIDAATEPDVVKTCIEMSPHRHRFDGALTTLLCPALLRLSIDGASASGDMDRWQRVVSAVGFEPTPSPEDQNSQKVPPLESGALDRSATLTVSVVSTPPSIHPTATSTYPTRLHVSTTHYSSIPLPLVTKPHFLPRNLAFGDSKEAASGSGSGGGDSDNNRSDEVPIKEGVGWVDAVGAVRRCGALSTEVSR</sequence>
<dbReference type="Proteomes" id="UP000282613">
    <property type="component" value="Unassembled WGS sequence"/>
</dbReference>
<evidence type="ECO:0000313" key="3">
    <source>
        <dbReference type="Proteomes" id="UP000282613"/>
    </source>
</evidence>
<gene>
    <name evidence="2" type="ORF">TASK_LOCUS9374</name>
</gene>
<proteinExistence type="predicted"/>
<name>A0A0R3WEV9_TAEAS</name>
<evidence type="ECO:0000313" key="2">
    <source>
        <dbReference type="EMBL" id="VDK43079.1"/>
    </source>
</evidence>
<accession>A0A0R3WEV9</accession>
<feature type="region of interest" description="Disordered" evidence="1">
    <location>
        <begin position="156"/>
        <end position="181"/>
    </location>
</feature>
<dbReference type="OrthoDB" id="10662244at2759"/>
<evidence type="ECO:0000256" key="1">
    <source>
        <dbReference type="SAM" id="MobiDB-lite"/>
    </source>
</evidence>
<dbReference type="EMBL" id="UYRS01019122">
    <property type="protein sequence ID" value="VDK43079.1"/>
    <property type="molecule type" value="Genomic_DNA"/>
</dbReference>
<reference evidence="2 3" key="2">
    <citation type="submission" date="2018-11" db="EMBL/GenBank/DDBJ databases">
        <authorList>
            <consortium name="Pathogen Informatics"/>
        </authorList>
    </citation>
    <scope>NUCLEOTIDE SEQUENCE [LARGE SCALE GENOMIC DNA]</scope>
</reference>
<reference evidence="4" key="1">
    <citation type="submission" date="2017-02" db="UniProtKB">
        <authorList>
            <consortium name="WormBaseParasite"/>
        </authorList>
    </citation>
    <scope>IDENTIFICATION</scope>
</reference>